<sequence>MAPSQSALLLERTGGAFYKGTRPVPKPGSGELMVKIKAFALNPIDWKLQDVDFSGSFMKEAKFPAVIGSDIAGDVEEIGEGVHGWNKGERMYGYLPGNDYTAFQQYALVPADLAIRIPENTSYEQASTIPVAYMAAAFGLLGPEPSGAGLVDSNTLEPKGNFADSAAVVIGGTTSVGQFVIQLLKYVGFGQIIAYASGHQSAFLQSLGATDIIDRKKIDLDQLPNAVSSLSKLPRKLVYDAVGISETQTIAAACIPDGETICSSFPIKVVDLGNSGKKFFAPLAVSHLPDWREFGKVVCGRLGEWVNKGIIKPPTVELLPPGFEAVIEGLDRLRNNKVSGVKLVGRPDSA</sequence>
<gene>
    <name evidence="2" type="ORF">D9757_010999</name>
</gene>
<proteinExistence type="predicted"/>
<dbReference type="InterPro" id="IPR047122">
    <property type="entry name" value="Trans-enoyl_RdTase-like"/>
</dbReference>
<dbReference type="SUPFAM" id="SSF51735">
    <property type="entry name" value="NAD(P)-binding Rossmann-fold domains"/>
    <property type="match status" value="1"/>
</dbReference>
<dbReference type="InterPro" id="IPR013154">
    <property type="entry name" value="ADH-like_N"/>
</dbReference>
<dbReference type="Gene3D" id="3.40.50.720">
    <property type="entry name" value="NAD(P)-binding Rossmann-like Domain"/>
    <property type="match status" value="1"/>
</dbReference>
<dbReference type="GO" id="GO:0016651">
    <property type="term" value="F:oxidoreductase activity, acting on NAD(P)H"/>
    <property type="evidence" value="ECO:0007669"/>
    <property type="project" value="InterPro"/>
</dbReference>
<dbReference type="InterPro" id="IPR011032">
    <property type="entry name" value="GroES-like_sf"/>
</dbReference>
<dbReference type="SMART" id="SM00829">
    <property type="entry name" value="PKS_ER"/>
    <property type="match status" value="1"/>
</dbReference>
<reference evidence="2 3" key="1">
    <citation type="journal article" date="2020" name="ISME J.">
        <title>Uncovering the hidden diversity of litter-decomposition mechanisms in mushroom-forming fungi.</title>
        <authorList>
            <person name="Floudas D."/>
            <person name="Bentzer J."/>
            <person name="Ahren D."/>
            <person name="Johansson T."/>
            <person name="Persson P."/>
            <person name="Tunlid A."/>
        </authorList>
    </citation>
    <scope>NUCLEOTIDE SEQUENCE [LARGE SCALE GENOMIC DNA]</scope>
    <source>
        <strain evidence="2 3">CBS 406.79</strain>
    </source>
</reference>
<feature type="domain" description="Enoyl reductase (ER)" evidence="1">
    <location>
        <begin position="14"/>
        <end position="344"/>
    </location>
</feature>
<comment type="caution">
    <text evidence="2">The sequence shown here is derived from an EMBL/GenBank/DDBJ whole genome shotgun (WGS) entry which is preliminary data.</text>
</comment>
<dbReference type="InterPro" id="IPR036291">
    <property type="entry name" value="NAD(P)-bd_dom_sf"/>
</dbReference>
<evidence type="ECO:0000313" key="2">
    <source>
        <dbReference type="EMBL" id="KAF5362801.1"/>
    </source>
</evidence>
<dbReference type="AlphaFoldDB" id="A0A8H5GDH4"/>
<dbReference type="Gene3D" id="3.90.180.10">
    <property type="entry name" value="Medium-chain alcohol dehydrogenases, catalytic domain"/>
    <property type="match status" value="1"/>
</dbReference>
<dbReference type="PANTHER" id="PTHR45348">
    <property type="entry name" value="HYPOTHETICAL OXIDOREDUCTASE (EUROFUNG)"/>
    <property type="match status" value="1"/>
</dbReference>
<dbReference type="PANTHER" id="PTHR45348:SF2">
    <property type="entry name" value="ZINC-TYPE ALCOHOL DEHYDROGENASE-LIKE PROTEIN C2E1P3.01"/>
    <property type="match status" value="1"/>
</dbReference>
<dbReference type="InterPro" id="IPR020843">
    <property type="entry name" value="ER"/>
</dbReference>
<dbReference type="EMBL" id="JAACJN010000198">
    <property type="protein sequence ID" value="KAF5362801.1"/>
    <property type="molecule type" value="Genomic_DNA"/>
</dbReference>
<dbReference type="SUPFAM" id="SSF50129">
    <property type="entry name" value="GroES-like"/>
    <property type="match status" value="1"/>
</dbReference>
<name>A0A8H5GDH4_9AGAR</name>
<organism evidence="2 3">
    <name type="scientific">Collybiopsis confluens</name>
    <dbReference type="NCBI Taxonomy" id="2823264"/>
    <lineage>
        <taxon>Eukaryota</taxon>
        <taxon>Fungi</taxon>
        <taxon>Dikarya</taxon>
        <taxon>Basidiomycota</taxon>
        <taxon>Agaricomycotina</taxon>
        <taxon>Agaricomycetes</taxon>
        <taxon>Agaricomycetidae</taxon>
        <taxon>Agaricales</taxon>
        <taxon>Marasmiineae</taxon>
        <taxon>Omphalotaceae</taxon>
        <taxon>Collybiopsis</taxon>
    </lineage>
</organism>
<protein>
    <recommendedName>
        <fullName evidence="1">Enoyl reductase (ER) domain-containing protein</fullName>
    </recommendedName>
</protein>
<dbReference type="OrthoDB" id="3233595at2759"/>
<dbReference type="Proteomes" id="UP000518752">
    <property type="component" value="Unassembled WGS sequence"/>
</dbReference>
<dbReference type="Pfam" id="PF08240">
    <property type="entry name" value="ADH_N"/>
    <property type="match status" value="1"/>
</dbReference>
<accession>A0A8H5GDH4</accession>
<dbReference type="CDD" id="cd08249">
    <property type="entry name" value="enoyl_reductase_like"/>
    <property type="match status" value="1"/>
</dbReference>
<keyword evidence="3" id="KW-1185">Reference proteome</keyword>
<evidence type="ECO:0000259" key="1">
    <source>
        <dbReference type="SMART" id="SM00829"/>
    </source>
</evidence>
<evidence type="ECO:0000313" key="3">
    <source>
        <dbReference type="Proteomes" id="UP000518752"/>
    </source>
</evidence>